<accession>B9RH25</accession>
<dbReference type="eggNOG" id="ENOG502QPYS">
    <property type="taxonomic scope" value="Eukaryota"/>
</dbReference>
<dbReference type="SMART" id="SM00220">
    <property type="entry name" value="S_TKc"/>
    <property type="match status" value="1"/>
</dbReference>
<evidence type="ECO:0000256" key="20">
    <source>
        <dbReference type="ARBA" id="ARBA00048679"/>
    </source>
</evidence>
<dbReference type="PANTHER" id="PTHR48056">
    <property type="entry name" value="LRR RECEPTOR-LIKE SERINE/THREONINE-PROTEIN KINASE-RELATED"/>
    <property type="match status" value="1"/>
</dbReference>
<evidence type="ECO:0000256" key="1">
    <source>
        <dbReference type="ARBA" id="ARBA00004162"/>
    </source>
</evidence>
<dbReference type="FunFam" id="3.30.200.20:FF:000432">
    <property type="entry name" value="LRR receptor-like serine/threonine-protein kinase EFR"/>
    <property type="match status" value="1"/>
</dbReference>
<dbReference type="EMBL" id="EQ973778">
    <property type="protein sequence ID" value="EEF49387.1"/>
    <property type="molecule type" value="Genomic_DNA"/>
</dbReference>
<dbReference type="Gene3D" id="3.80.10.10">
    <property type="entry name" value="Ribonuclease Inhibitor"/>
    <property type="match status" value="2"/>
</dbReference>
<evidence type="ECO:0000256" key="14">
    <source>
        <dbReference type="ARBA" id="ARBA00022840"/>
    </source>
</evidence>
<organism evidence="25 26">
    <name type="scientific">Ricinus communis</name>
    <name type="common">Castor bean</name>
    <dbReference type="NCBI Taxonomy" id="3988"/>
    <lineage>
        <taxon>Eukaryota</taxon>
        <taxon>Viridiplantae</taxon>
        <taxon>Streptophyta</taxon>
        <taxon>Embryophyta</taxon>
        <taxon>Tracheophyta</taxon>
        <taxon>Spermatophyta</taxon>
        <taxon>Magnoliopsida</taxon>
        <taxon>eudicotyledons</taxon>
        <taxon>Gunneridae</taxon>
        <taxon>Pentapetalae</taxon>
        <taxon>rosids</taxon>
        <taxon>fabids</taxon>
        <taxon>Malpighiales</taxon>
        <taxon>Euphorbiaceae</taxon>
        <taxon>Acalyphoideae</taxon>
        <taxon>Acalypheae</taxon>
        <taxon>Ricinus</taxon>
    </lineage>
</organism>
<dbReference type="InterPro" id="IPR013210">
    <property type="entry name" value="LRR_N_plant-typ"/>
</dbReference>
<dbReference type="GO" id="GO:0106310">
    <property type="term" value="F:protein serine kinase activity"/>
    <property type="evidence" value="ECO:0007669"/>
    <property type="project" value="RHEA"/>
</dbReference>
<evidence type="ECO:0000256" key="2">
    <source>
        <dbReference type="ARBA" id="ARBA00008684"/>
    </source>
</evidence>
<evidence type="ECO:0000256" key="3">
    <source>
        <dbReference type="ARBA" id="ARBA00012513"/>
    </source>
</evidence>
<keyword evidence="25" id="KW-0560">Oxidoreductase</keyword>
<dbReference type="AlphaFoldDB" id="B9RH25"/>
<evidence type="ECO:0000256" key="7">
    <source>
        <dbReference type="ARBA" id="ARBA00022614"/>
    </source>
</evidence>
<dbReference type="GO" id="GO:0005524">
    <property type="term" value="F:ATP binding"/>
    <property type="evidence" value="ECO:0007669"/>
    <property type="project" value="UniProtKB-UniRule"/>
</dbReference>
<keyword evidence="8 25" id="KW-0808">Transferase</keyword>
<evidence type="ECO:0000256" key="19">
    <source>
        <dbReference type="ARBA" id="ARBA00047899"/>
    </source>
</evidence>
<sequence length="600" mass="66973">MEFHNHRSPLLVYLQLVIFFFINVPWLQANASGNETDRLALLKFKQGISSDPHGIFNSWNDSLHFCKWYGITCGRRHQRVTSLDLKGQNLIGSISPHIGNLSFLRTLDLENNSFHDHIPQEVGKLFRLQYFLLNNNTLQGEVPSNLSRCSQLRIIDLLFNEVEGKIPAELGNLANLEMLLLAAANRLNGSIPDNIGQTLPNLQQFHIGGNEFSGSVPNSFSNASNLVKFSISINRFEGQVPRKSKKSTSSTPLMTDQNIRVSYHDLHLATNGFSSVNLIGSGSFGSVYKGFINQMESPVAIKVLKLQQKGASKSFMAECNALRNVRHRNLVKLLTYCSSLDYKQNEFKALIFEFMENGSLENWLHHNNNDSNSQPKNYLNFIQRLNIAVDVASVLHYLHDLCESPIIHCDLKPSNVLLDEDMIAHVSDFGLARLFLTTAAGDLSQGQSSSTTGIKGTFGYAPPEYAMGSAASKEGDVYSYGILLLEMFSGKRPTDKMFEDGLNLHNFVKNALPKGVEQIMDQSLLPTDIEGTSGDEKEDNSKGNFRQTRANDQLQKGLLSVFEVGIACSRESPKERTNMRDVSKELHLMKSAFVGVRIYG</sequence>
<feature type="chain" id="PRO_5002890984" description="non-specific serine/threonine protein kinase" evidence="23">
    <location>
        <begin position="32"/>
        <end position="600"/>
    </location>
</feature>
<evidence type="ECO:0000256" key="10">
    <source>
        <dbReference type="ARBA" id="ARBA00022729"/>
    </source>
</evidence>
<keyword evidence="14 21" id="KW-0067">ATP-binding</keyword>
<dbReference type="Pfam" id="PF08263">
    <property type="entry name" value="LRRNT_2"/>
    <property type="match status" value="1"/>
</dbReference>
<dbReference type="PROSITE" id="PS00108">
    <property type="entry name" value="PROTEIN_KINASE_ST"/>
    <property type="match status" value="1"/>
</dbReference>
<protein>
    <recommendedName>
        <fullName evidence="3">non-specific serine/threonine protein kinase</fullName>
        <ecNumber evidence="3">2.7.11.1</ecNumber>
    </recommendedName>
</protein>
<feature type="signal peptide" evidence="23">
    <location>
        <begin position="1"/>
        <end position="31"/>
    </location>
</feature>
<dbReference type="FunFam" id="1.10.510.10:FF:000358">
    <property type="entry name" value="Putative leucine-rich repeat receptor-like serine/threonine-protein kinase"/>
    <property type="match status" value="1"/>
</dbReference>
<dbReference type="InterPro" id="IPR017441">
    <property type="entry name" value="Protein_kinase_ATP_BS"/>
</dbReference>
<evidence type="ECO:0000256" key="11">
    <source>
        <dbReference type="ARBA" id="ARBA00022737"/>
    </source>
</evidence>
<keyword evidence="18" id="KW-0325">Glycoprotein</keyword>
<keyword evidence="9" id="KW-0812">Transmembrane</keyword>
<keyword evidence="12 21" id="KW-0547">Nucleotide-binding</keyword>
<dbReference type="GO" id="GO:0016491">
    <property type="term" value="F:oxidoreductase activity"/>
    <property type="evidence" value="ECO:0007669"/>
    <property type="project" value="UniProtKB-KW"/>
</dbReference>
<dbReference type="SUPFAM" id="SSF52058">
    <property type="entry name" value="L domain-like"/>
    <property type="match status" value="1"/>
</dbReference>
<dbReference type="InterPro" id="IPR032675">
    <property type="entry name" value="LRR_dom_sf"/>
</dbReference>
<dbReference type="Pfam" id="PF23598">
    <property type="entry name" value="LRR_14"/>
    <property type="match status" value="1"/>
</dbReference>
<comment type="similarity">
    <text evidence="2">Belongs to the protein kinase superfamily. Ser/Thr protein kinase family.</text>
</comment>
<evidence type="ECO:0000256" key="6">
    <source>
        <dbReference type="ARBA" id="ARBA00022553"/>
    </source>
</evidence>
<evidence type="ECO:0000313" key="25">
    <source>
        <dbReference type="EMBL" id="EEF49387.1"/>
    </source>
</evidence>
<dbReference type="Pfam" id="PF07714">
    <property type="entry name" value="PK_Tyr_Ser-Thr"/>
    <property type="match status" value="1"/>
</dbReference>
<evidence type="ECO:0000259" key="24">
    <source>
        <dbReference type="PROSITE" id="PS50011"/>
    </source>
</evidence>
<keyword evidence="17" id="KW-0675">Receptor</keyword>
<evidence type="ECO:0000256" key="8">
    <source>
        <dbReference type="ARBA" id="ARBA00022679"/>
    </source>
</evidence>
<keyword evidence="10 23" id="KW-0732">Signal</keyword>
<dbReference type="GO" id="GO:0004674">
    <property type="term" value="F:protein serine/threonine kinase activity"/>
    <property type="evidence" value="ECO:0007669"/>
    <property type="project" value="UniProtKB-KW"/>
</dbReference>
<evidence type="ECO:0000256" key="15">
    <source>
        <dbReference type="ARBA" id="ARBA00022989"/>
    </source>
</evidence>
<dbReference type="PROSITE" id="PS00107">
    <property type="entry name" value="PROTEIN_KINASE_ATP"/>
    <property type="match status" value="1"/>
</dbReference>
<dbReference type="InterPro" id="IPR000719">
    <property type="entry name" value="Prot_kinase_dom"/>
</dbReference>
<evidence type="ECO:0000256" key="21">
    <source>
        <dbReference type="PROSITE-ProRule" id="PRU10141"/>
    </source>
</evidence>
<feature type="region of interest" description="Disordered" evidence="22">
    <location>
        <begin position="527"/>
        <end position="549"/>
    </location>
</feature>
<dbReference type="FunFam" id="3.80.10.10:FF:000565">
    <property type="entry name" value="Leucine-rich repeat receptor-like kinase protein FLORAL ORGAN NUMBER1"/>
    <property type="match status" value="1"/>
</dbReference>
<dbReference type="InterPro" id="IPR050647">
    <property type="entry name" value="Plant_LRR-RLKs"/>
</dbReference>
<comment type="catalytic activity">
    <reaction evidence="20">
        <text>L-seryl-[protein] + ATP = O-phospho-L-seryl-[protein] + ADP + H(+)</text>
        <dbReference type="Rhea" id="RHEA:17989"/>
        <dbReference type="Rhea" id="RHEA-COMP:9863"/>
        <dbReference type="Rhea" id="RHEA-COMP:11604"/>
        <dbReference type="ChEBI" id="CHEBI:15378"/>
        <dbReference type="ChEBI" id="CHEBI:29999"/>
        <dbReference type="ChEBI" id="CHEBI:30616"/>
        <dbReference type="ChEBI" id="CHEBI:83421"/>
        <dbReference type="ChEBI" id="CHEBI:456216"/>
        <dbReference type="EC" id="2.7.11.1"/>
    </reaction>
</comment>
<evidence type="ECO:0000256" key="16">
    <source>
        <dbReference type="ARBA" id="ARBA00023136"/>
    </source>
</evidence>
<feature type="domain" description="Protein kinase" evidence="24">
    <location>
        <begin position="273"/>
        <end position="594"/>
    </location>
</feature>
<keyword evidence="4" id="KW-1003">Cell membrane</keyword>
<evidence type="ECO:0000256" key="5">
    <source>
        <dbReference type="ARBA" id="ARBA00022527"/>
    </source>
</evidence>
<comment type="catalytic activity">
    <reaction evidence="19">
        <text>L-threonyl-[protein] + ATP = O-phospho-L-threonyl-[protein] + ADP + H(+)</text>
        <dbReference type="Rhea" id="RHEA:46608"/>
        <dbReference type="Rhea" id="RHEA-COMP:11060"/>
        <dbReference type="Rhea" id="RHEA-COMP:11605"/>
        <dbReference type="ChEBI" id="CHEBI:15378"/>
        <dbReference type="ChEBI" id="CHEBI:30013"/>
        <dbReference type="ChEBI" id="CHEBI:30616"/>
        <dbReference type="ChEBI" id="CHEBI:61977"/>
        <dbReference type="ChEBI" id="CHEBI:456216"/>
        <dbReference type="EC" id="2.7.11.1"/>
    </reaction>
</comment>
<dbReference type="EC" id="2.7.11.1" evidence="3"/>
<dbReference type="SUPFAM" id="SSF56112">
    <property type="entry name" value="Protein kinase-like (PK-like)"/>
    <property type="match status" value="1"/>
</dbReference>
<keyword evidence="5" id="KW-0723">Serine/threonine-protein kinase</keyword>
<evidence type="ECO:0000256" key="4">
    <source>
        <dbReference type="ARBA" id="ARBA00022475"/>
    </source>
</evidence>
<dbReference type="InterPro" id="IPR055414">
    <property type="entry name" value="LRR_R13L4/SHOC2-like"/>
</dbReference>
<keyword evidence="15" id="KW-1133">Transmembrane helix</keyword>
<keyword evidence="7" id="KW-0433">Leucine-rich repeat</keyword>
<reference evidence="26" key="1">
    <citation type="journal article" date="2010" name="Nat. Biotechnol.">
        <title>Draft genome sequence of the oilseed species Ricinus communis.</title>
        <authorList>
            <person name="Chan A.P."/>
            <person name="Crabtree J."/>
            <person name="Zhao Q."/>
            <person name="Lorenzi H."/>
            <person name="Orvis J."/>
            <person name="Puiu D."/>
            <person name="Melake-Berhan A."/>
            <person name="Jones K.M."/>
            <person name="Redman J."/>
            <person name="Chen G."/>
            <person name="Cahoon E.B."/>
            <person name="Gedil M."/>
            <person name="Stanke M."/>
            <person name="Haas B.J."/>
            <person name="Wortman J.R."/>
            <person name="Fraser-Liggett C.M."/>
            <person name="Ravel J."/>
            <person name="Rabinowicz P.D."/>
        </authorList>
    </citation>
    <scope>NUCLEOTIDE SEQUENCE [LARGE SCALE GENOMIC DNA]</scope>
    <source>
        <strain evidence="26">cv. Hale</strain>
    </source>
</reference>
<evidence type="ECO:0000256" key="22">
    <source>
        <dbReference type="SAM" id="MobiDB-lite"/>
    </source>
</evidence>
<name>B9RH25_RICCO</name>
<evidence type="ECO:0000256" key="13">
    <source>
        <dbReference type="ARBA" id="ARBA00022777"/>
    </source>
</evidence>
<dbReference type="InParanoid" id="B9RH25"/>
<dbReference type="InterPro" id="IPR001245">
    <property type="entry name" value="Ser-Thr/Tyr_kinase_cat_dom"/>
</dbReference>
<evidence type="ECO:0000256" key="9">
    <source>
        <dbReference type="ARBA" id="ARBA00022692"/>
    </source>
</evidence>
<evidence type="ECO:0000313" key="26">
    <source>
        <dbReference type="Proteomes" id="UP000008311"/>
    </source>
</evidence>
<dbReference type="GO" id="GO:0005886">
    <property type="term" value="C:plasma membrane"/>
    <property type="evidence" value="ECO:0007669"/>
    <property type="project" value="UniProtKB-SubCell"/>
</dbReference>
<feature type="binding site" evidence="21">
    <location>
        <position position="302"/>
    </location>
    <ligand>
        <name>ATP</name>
        <dbReference type="ChEBI" id="CHEBI:30616"/>
    </ligand>
</feature>
<keyword evidence="11" id="KW-0677">Repeat</keyword>
<keyword evidence="16" id="KW-0472">Membrane</keyword>
<comment type="subcellular location">
    <subcellularLocation>
        <location evidence="1">Cell membrane</location>
        <topology evidence="1">Single-pass membrane protein</topology>
    </subcellularLocation>
</comment>
<dbReference type="Gene3D" id="1.10.510.10">
    <property type="entry name" value="Transferase(Phosphotransferase) domain 1"/>
    <property type="match status" value="1"/>
</dbReference>
<evidence type="ECO:0000256" key="23">
    <source>
        <dbReference type="SAM" id="SignalP"/>
    </source>
</evidence>
<keyword evidence="26" id="KW-1185">Reference proteome</keyword>
<gene>
    <name evidence="25" type="ORF">RCOM_1446200</name>
</gene>
<evidence type="ECO:0000256" key="17">
    <source>
        <dbReference type="ARBA" id="ARBA00023170"/>
    </source>
</evidence>
<dbReference type="FunFam" id="3.80.10.10:FF:000383">
    <property type="entry name" value="Leucine-rich repeat receptor protein kinase EMS1"/>
    <property type="match status" value="1"/>
</dbReference>
<keyword evidence="13 25" id="KW-0418">Kinase</keyword>
<evidence type="ECO:0000256" key="18">
    <source>
        <dbReference type="ARBA" id="ARBA00023180"/>
    </source>
</evidence>
<evidence type="ECO:0000256" key="12">
    <source>
        <dbReference type="ARBA" id="ARBA00022741"/>
    </source>
</evidence>
<dbReference type="InterPro" id="IPR008271">
    <property type="entry name" value="Ser/Thr_kinase_AS"/>
</dbReference>
<proteinExistence type="inferred from homology"/>
<dbReference type="InterPro" id="IPR011009">
    <property type="entry name" value="Kinase-like_dom_sf"/>
</dbReference>
<dbReference type="PROSITE" id="PS50011">
    <property type="entry name" value="PROTEIN_KINASE_DOM"/>
    <property type="match status" value="1"/>
</dbReference>
<keyword evidence="6" id="KW-0597">Phosphoprotein</keyword>
<dbReference type="Proteomes" id="UP000008311">
    <property type="component" value="Unassembled WGS sequence"/>
</dbReference>
<dbReference type="Gene3D" id="3.30.200.20">
    <property type="entry name" value="Phosphorylase Kinase, domain 1"/>
    <property type="match status" value="1"/>
</dbReference>
<dbReference type="PANTHER" id="PTHR48056:SF89">
    <property type="entry name" value="OS06G0585982 PROTEIN"/>
    <property type="match status" value="1"/>
</dbReference>